<keyword evidence="2" id="KW-1185">Reference proteome</keyword>
<proteinExistence type="predicted"/>
<reference evidence="1 2" key="1">
    <citation type="submission" date="2015-01" db="EMBL/GenBank/DDBJ databases">
        <title>Complete genome of Pseudomonas batumici UCM B-321 producer of the batumin antibiotic with strong antistaphilococcal and potential anticancer activity.</title>
        <authorList>
            <person name="Klochko V.V."/>
            <person name="Zelena L.B."/>
            <person name="Elena K.A."/>
            <person name="Reva O.N."/>
        </authorList>
    </citation>
    <scope>NUCLEOTIDE SEQUENCE [LARGE SCALE GENOMIC DNA]</scope>
    <source>
        <strain evidence="1 2">UCM B-321</strain>
    </source>
</reference>
<dbReference type="Proteomes" id="UP000031535">
    <property type="component" value="Unassembled WGS sequence"/>
</dbReference>
<organism evidence="1 2">
    <name type="scientific">Pseudomonas batumici</name>
    <dbReference type="NCBI Taxonomy" id="226910"/>
    <lineage>
        <taxon>Bacteria</taxon>
        <taxon>Pseudomonadati</taxon>
        <taxon>Pseudomonadota</taxon>
        <taxon>Gammaproteobacteria</taxon>
        <taxon>Pseudomonadales</taxon>
        <taxon>Pseudomonadaceae</taxon>
        <taxon>Pseudomonas</taxon>
    </lineage>
</organism>
<dbReference type="PATRIC" id="fig|226910.6.peg.4985"/>
<evidence type="ECO:0000313" key="1">
    <source>
        <dbReference type="EMBL" id="KIH81200.1"/>
    </source>
</evidence>
<gene>
    <name evidence="1" type="ORF">UCMB321_4996</name>
</gene>
<evidence type="ECO:0000313" key="2">
    <source>
        <dbReference type="Proteomes" id="UP000031535"/>
    </source>
</evidence>
<dbReference type="EMBL" id="JXDG01000064">
    <property type="protein sequence ID" value="KIH81200.1"/>
    <property type="molecule type" value="Genomic_DNA"/>
</dbReference>
<sequence length="70" mass="7574">MTPVREGQPLGGRSRASWWRLQAILVLVYDTKPCGSRLAGDEAGKPCIAWSAAIASKPAPTGRTNLRPER</sequence>
<protein>
    <submittedName>
        <fullName evidence="1">Uncharacterized protein</fullName>
    </submittedName>
</protein>
<name>A0A0C2I2N7_9PSED</name>
<comment type="caution">
    <text evidence="1">The sequence shown here is derived from an EMBL/GenBank/DDBJ whole genome shotgun (WGS) entry which is preliminary data.</text>
</comment>
<accession>A0A0C2I2N7</accession>
<dbReference type="AlphaFoldDB" id="A0A0C2I2N7"/>